<dbReference type="InterPro" id="IPR003591">
    <property type="entry name" value="Leu-rich_rpt_typical-subtyp"/>
</dbReference>
<sequence length="196" mass="23083">MSIIIFDQQYDINTESLDFSEKGIRYIPKEIKLFKNLKELYFGEMMTDSDITFGNRIEEIYEDTFEGMTSLEILSLNNCNIKKIHKNAFKSLVNLKQLALGDNRDLCELDKDIFKPLINIESLNLEWCGFTELDDSIFETLTEVKNIDLTFNLIKKLPKSIIKCTKINNRFFYIRNNLDKPLDPEIQEFINQKNKN</sequence>
<dbReference type="InterPro" id="IPR050333">
    <property type="entry name" value="SLRP"/>
</dbReference>
<dbReference type="InterPro" id="IPR032675">
    <property type="entry name" value="LRR_dom_sf"/>
</dbReference>
<dbReference type="SUPFAM" id="SSF52058">
    <property type="entry name" value="L domain-like"/>
    <property type="match status" value="1"/>
</dbReference>
<name>A0A6C0ED58_9ZZZZ</name>
<dbReference type="AlphaFoldDB" id="A0A6C0ED58"/>
<dbReference type="PANTHER" id="PTHR45712:SF22">
    <property type="entry name" value="INSULIN-LIKE GROWTH FACTOR-BINDING PROTEIN COMPLEX ACID LABILE SUBUNIT"/>
    <property type="match status" value="1"/>
</dbReference>
<dbReference type="GO" id="GO:0005615">
    <property type="term" value="C:extracellular space"/>
    <property type="evidence" value="ECO:0007669"/>
    <property type="project" value="TreeGrafter"/>
</dbReference>
<dbReference type="PANTHER" id="PTHR45712">
    <property type="entry name" value="AGAP008170-PA"/>
    <property type="match status" value="1"/>
</dbReference>
<evidence type="ECO:0000313" key="3">
    <source>
        <dbReference type="EMBL" id="QHT26199.1"/>
    </source>
</evidence>
<dbReference type="EMBL" id="MN739781">
    <property type="protein sequence ID" value="QHT26199.1"/>
    <property type="molecule type" value="Genomic_DNA"/>
</dbReference>
<keyword evidence="1" id="KW-0433">Leucine-rich repeat</keyword>
<evidence type="ECO:0000256" key="2">
    <source>
        <dbReference type="ARBA" id="ARBA00022737"/>
    </source>
</evidence>
<keyword evidence="2" id="KW-0677">Repeat</keyword>
<accession>A0A6C0ED58</accession>
<dbReference type="SMART" id="SM00369">
    <property type="entry name" value="LRR_TYP"/>
    <property type="match status" value="4"/>
</dbReference>
<dbReference type="Pfam" id="PF13855">
    <property type="entry name" value="LRR_8"/>
    <property type="match status" value="1"/>
</dbReference>
<reference evidence="3" key="1">
    <citation type="journal article" date="2020" name="Nature">
        <title>Giant virus diversity and host interactions through global metagenomics.</title>
        <authorList>
            <person name="Schulz F."/>
            <person name="Roux S."/>
            <person name="Paez-Espino D."/>
            <person name="Jungbluth S."/>
            <person name="Walsh D.A."/>
            <person name="Denef V.J."/>
            <person name="McMahon K.D."/>
            <person name="Konstantinidis K.T."/>
            <person name="Eloe-Fadrosh E.A."/>
            <person name="Kyrpides N.C."/>
            <person name="Woyke T."/>
        </authorList>
    </citation>
    <scope>NUCLEOTIDE SEQUENCE</scope>
    <source>
        <strain evidence="3">GVMAG-M-3300023179-27</strain>
    </source>
</reference>
<evidence type="ECO:0000256" key="1">
    <source>
        <dbReference type="ARBA" id="ARBA00022614"/>
    </source>
</evidence>
<dbReference type="Gene3D" id="3.80.10.10">
    <property type="entry name" value="Ribonuclease Inhibitor"/>
    <property type="match status" value="2"/>
</dbReference>
<protein>
    <recommendedName>
        <fullName evidence="4">Leucine rich repeat protein</fullName>
    </recommendedName>
</protein>
<dbReference type="InterPro" id="IPR001611">
    <property type="entry name" value="Leu-rich_rpt"/>
</dbReference>
<evidence type="ECO:0008006" key="4">
    <source>
        <dbReference type="Google" id="ProtNLM"/>
    </source>
</evidence>
<proteinExistence type="predicted"/>
<organism evidence="3">
    <name type="scientific">viral metagenome</name>
    <dbReference type="NCBI Taxonomy" id="1070528"/>
    <lineage>
        <taxon>unclassified sequences</taxon>
        <taxon>metagenomes</taxon>
        <taxon>organismal metagenomes</taxon>
    </lineage>
</organism>